<dbReference type="GO" id="GO:0004519">
    <property type="term" value="F:endonuclease activity"/>
    <property type="evidence" value="ECO:0007669"/>
    <property type="project" value="UniProtKB-KW"/>
</dbReference>
<evidence type="ECO:0000313" key="5">
    <source>
        <dbReference type="EMBL" id="RAK50231.1"/>
    </source>
</evidence>
<keyword evidence="5" id="KW-0540">Nuclease</keyword>
<dbReference type="EMBL" id="PZJG01000001">
    <property type="protein sequence ID" value="RAK50231.1"/>
    <property type="molecule type" value="Genomic_DNA"/>
</dbReference>
<dbReference type="Proteomes" id="UP000249579">
    <property type="component" value="Unassembled WGS sequence"/>
</dbReference>
<keyword evidence="2" id="KW-0680">Restriction system</keyword>
<name>A0A328A6V3_9STAP</name>
<reference evidence="5 6" key="1">
    <citation type="journal article" date="2018" name="Front. Microbiol.">
        <title>Description and Comparative Genomics of Macrococcus caseolyticus subsp. hominis subsp. nov., Macrococcus goetzii sp. nov., Macrococcus epidermidis sp. nov., and Macrococcus bohemicus sp. nov., Novel Macrococci From Human Clinical Material With Virulence Potential and Suspected Uptake of Foreign DNA by Natural Transformation.</title>
        <authorList>
            <person name="Maslanova I."/>
            <person name="Wertheimer Z."/>
            <person name="Sedlacek I."/>
            <person name="Svec P."/>
            <person name="Indrakova A."/>
            <person name="Kovarovic V."/>
            <person name="Schumann P."/>
            <person name="Sproer C."/>
            <person name="Kralova S."/>
            <person name="Sedo O."/>
            <person name="Kristofova L."/>
            <person name="Vrbovska V."/>
            <person name="Fuzik T."/>
            <person name="Petras P."/>
            <person name="Zdrahal Z."/>
            <person name="Ruzickova V."/>
            <person name="Doskar J."/>
            <person name="Pantucek R."/>
        </authorList>
    </citation>
    <scope>NUCLEOTIDE SEQUENCE [LARGE SCALE GENOMIC DNA]</scope>
    <source>
        <strain evidence="5 6">03/115</strain>
    </source>
</reference>
<dbReference type="Gene3D" id="1.10.287.1120">
    <property type="entry name" value="Bipartite methylase S protein"/>
    <property type="match status" value="1"/>
</dbReference>
<dbReference type="Pfam" id="PF01420">
    <property type="entry name" value="Methylase_S"/>
    <property type="match status" value="1"/>
</dbReference>
<evidence type="ECO:0000259" key="4">
    <source>
        <dbReference type="Pfam" id="PF01420"/>
    </source>
</evidence>
<comment type="caution">
    <text evidence="5">The sequence shown here is derived from an EMBL/GenBank/DDBJ whole genome shotgun (WGS) entry which is preliminary data.</text>
</comment>
<protein>
    <submittedName>
        <fullName evidence="5">Restriction endonuclease subunit S</fullName>
    </submittedName>
</protein>
<feature type="domain" description="Type I restriction modification DNA specificity" evidence="4">
    <location>
        <begin position="225"/>
        <end position="385"/>
    </location>
</feature>
<dbReference type="GO" id="GO:0009307">
    <property type="term" value="P:DNA restriction-modification system"/>
    <property type="evidence" value="ECO:0007669"/>
    <property type="project" value="UniProtKB-KW"/>
</dbReference>
<dbReference type="PANTHER" id="PTHR30408">
    <property type="entry name" value="TYPE-1 RESTRICTION ENZYME ECOKI SPECIFICITY PROTEIN"/>
    <property type="match status" value="1"/>
</dbReference>
<dbReference type="RefSeq" id="WP_111744776.1">
    <property type="nucleotide sequence ID" value="NZ_JBHSQY010000001.1"/>
</dbReference>
<dbReference type="OrthoDB" id="9795776at2"/>
<dbReference type="InterPro" id="IPR000055">
    <property type="entry name" value="Restrct_endonuc_typeI_TRD"/>
</dbReference>
<evidence type="ECO:0000256" key="2">
    <source>
        <dbReference type="ARBA" id="ARBA00022747"/>
    </source>
</evidence>
<dbReference type="AlphaFoldDB" id="A0A328A6V3"/>
<dbReference type="PANTHER" id="PTHR30408:SF13">
    <property type="entry name" value="TYPE I RESTRICTION ENZYME HINDI SPECIFICITY SUBUNIT"/>
    <property type="match status" value="1"/>
</dbReference>
<dbReference type="GO" id="GO:0003677">
    <property type="term" value="F:DNA binding"/>
    <property type="evidence" value="ECO:0007669"/>
    <property type="project" value="UniProtKB-KW"/>
</dbReference>
<proteinExistence type="inferred from homology"/>
<evidence type="ECO:0000256" key="3">
    <source>
        <dbReference type="ARBA" id="ARBA00023125"/>
    </source>
</evidence>
<gene>
    <name evidence="5" type="ORF">BHX94_01850</name>
</gene>
<comment type="similarity">
    <text evidence="1">Belongs to the type-I restriction system S methylase family.</text>
</comment>
<accession>A0A328A6V3</accession>
<keyword evidence="5" id="KW-0255">Endonuclease</keyword>
<evidence type="ECO:0000256" key="1">
    <source>
        <dbReference type="ARBA" id="ARBA00010923"/>
    </source>
</evidence>
<dbReference type="InterPro" id="IPR052021">
    <property type="entry name" value="Type-I_RS_S_subunit"/>
</dbReference>
<keyword evidence="5" id="KW-0378">Hydrolase</keyword>
<sequence>MSEGRVVPKVRFKGFEKEWKEHNLSEMMDFSNGINAPKENYGKGRKMISVMDILADEPITYDSIRNAVEVDSKTENRHKVEKGDLVFVRSSEVVDEVGWVKAYLDNEPALFSGFSIRGKKKSDYDPLFTELSINGKKRKQIERKAGGSTRYNVGQSALNSVVVLEPSHVEQVAISNLFKQLSSTIAFHQQEIKKLNQFKQAMLQKMFPEEGEKVPKVRFEGFEGEWDQVKLKELLDAEFKGSAKLDDLSEGNNEYLDADRLNGGTPFLSNGEKNVSRDEILIIWDGSNAGKVYFNFEGVLGSTLKAFTVKDTNYPEFIYQYLNRERHNIFQNFRTPNIPHVIRDFTEKFNIPVANLQEQEKIGEYFNKLDKNIFSKQAKLNKLNQIKQAMLNKMFI</sequence>
<evidence type="ECO:0000313" key="6">
    <source>
        <dbReference type="Proteomes" id="UP000249579"/>
    </source>
</evidence>
<organism evidence="5 6">
    <name type="scientific">Macrococcoides bohemicum</name>
    <dbReference type="NCBI Taxonomy" id="1903056"/>
    <lineage>
        <taxon>Bacteria</taxon>
        <taxon>Bacillati</taxon>
        <taxon>Bacillota</taxon>
        <taxon>Bacilli</taxon>
        <taxon>Bacillales</taxon>
        <taxon>Staphylococcaceae</taxon>
        <taxon>Macrococcoides</taxon>
    </lineage>
</organism>
<dbReference type="Gene3D" id="3.90.220.20">
    <property type="entry name" value="DNA methylase specificity domains"/>
    <property type="match status" value="2"/>
</dbReference>
<dbReference type="SUPFAM" id="SSF116734">
    <property type="entry name" value="DNA methylase specificity domain"/>
    <property type="match status" value="2"/>
</dbReference>
<dbReference type="InterPro" id="IPR044946">
    <property type="entry name" value="Restrct_endonuc_typeI_TRD_sf"/>
</dbReference>
<keyword evidence="3" id="KW-0238">DNA-binding</keyword>